<evidence type="ECO:0000313" key="2">
    <source>
        <dbReference type="EMBL" id="RRT72284.1"/>
    </source>
</evidence>
<feature type="region of interest" description="Disordered" evidence="1">
    <location>
        <begin position="32"/>
        <end position="72"/>
    </location>
</feature>
<proteinExistence type="predicted"/>
<reference evidence="2 3" key="1">
    <citation type="journal article" date="2014" name="Agronomy (Basel)">
        <title>A Draft Genome Sequence for Ensete ventricosum, the Drought-Tolerant Tree Against Hunger.</title>
        <authorList>
            <person name="Harrison J."/>
            <person name="Moore K.A."/>
            <person name="Paszkiewicz K."/>
            <person name="Jones T."/>
            <person name="Grant M."/>
            <person name="Ambacheew D."/>
            <person name="Muzemil S."/>
            <person name="Studholme D.J."/>
        </authorList>
    </citation>
    <scope>NUCLEOTIDE SEQUENCE [LARGE SCALE GENOMIC DNA]</scope>
</reference>
<gene>
    <name evidence="2" type="ORF">B296_00023760</name>
</gene>
<evidence type="ECO:0000256" key="1">
    <source>
        <dbReference type="SAM" id="MobiDB-lite"/>
    </source>
</evidence>
<sequence length="115" mass="12468">MEAPISSASNRPCVEAAVCLMDFDLCFLGSPGARKRSGGQRSSAPSGRSESGICSRKSPTLRPSTPSPDPSSLRYVETVPWNWGQWQPSIDVIVGLRVLVDNPRRGSTPRENNHC</sequence>
<feature type="compositionally biased region" description="Polar residues" evidence="1">
    <location>
        <begin position="39"/>
        <end position="49"/>
    </location>
</feature>
<dbReference type="Proteomes" id="UP000287651">
    <property type="component" value="Unassembled WGS sequence"/>
</dbReference>
<evidence type="ECO:0000313" key="3">
    <source>
        <dbReference type="Proteomes" id="UP000287651"/>
    </source>
</evidence>
<dbReference type="EMBL" id="AMZH03003452">
    <property type="protein sequence ID" value="RRT72284.1"/>
    <property type="molecule type" value="Genomic_DNA"/>
</dbReference>
<dbReference type="AlphaFoldDB" id="A0A427A7T9"/>
<name>A0A427A7T9_ENSVE</name>
<accession>A0A427A7T9</accession>
<protein>
    <submittedName>
        <fullName evidence="2">Uncharacterized protein</fullName>
    </submittedName>
</protein>
<comment type="caution">
    <text evidence="2">The sequence shown here is derived from an EMBL/GenBank/DDBJ whole genome shotgun (WGS) entry which is preliminary data.</text>
</comment>
<organism evidence="2 3">
    <name type="scientific">Ensete ventricosum</name>
    <name type="common">Abyssinian banana</name>
    <name type="synonym">Musa ensete</name>
    <dbReference type="NCBI Taxonomy" id="4639"/>
    <lineage>
        <taxon>Eukaryota</taxon>
        <taxon>Viridiplantae</taxon>
        <taxon>Streptophyta</taxon>
        <taxon>Embryophyta</taxon>
        <taxon>Tracheophyta</taxon>
        <taxon>Spermatophyta</taxon>
        <taxon>Magnoliopsida</taxon>
        <taxon>Liliopsida</taxon>
        <taxon>Zingiberales</taxon>
        <taxon>Musaceae</taxon>
        <taxon>Ensete</taxon>
    </lineage>
</organism>